<dbReference type="CDD" id="cd03023">
    <property type="entry name" value="DsbA_Com1_like"/>
    <property type="match status" value="1"/>
</dbReference>
<organism evidence="7 8">
    <name type="scientific">Tropicibacter oceani</name>
    <dbReference type="NCBI Taxonomy" id="3058420"/>
    <lineage>
        <taxon>Bacteria</taxon>
        <taxon>Pseudomonadati</taxon>
        <taxon>Pseudomonadota</taxon>
        <taxon>Alphaproteobacteria</taxon>
        <taxon>Rhodobacterales</taxon>
        <taxon>Roseobacteraceae</taxon>
        <taxon>Tropicibacter</taxon>
    </lineage>
</organism>
<keyword evidence="2" id="KW-0560">Oxidoreductase</keyword>
<evidence type="ECO:0000256" key="3">
    <source>
        <dbReference type="ARBA" id="ARBA00023157"/>
    </source>
</evidence>
<evidence type="ECO:0000259" key="6">
    <source>
        <dbReference type="PROSITE" id="PS51352"/>
    </source>
</evidence>
<dbReference type="Proteomes" id="UP001241605">
    <property type="component" value="Chromosome"/>
</dbReference>
<dbReference type="Gene3D" id="3.40.30.10">
    <property type="entry name" value="Glutaredoxin"/>
    <property type="match status" value="1"/>
</dbReference>
<evidence type="ECO:0000313" key="8">
    <source>
        <dbReference type="Proteomes" id="UP001241605"/>
    </source>
</evidence>
<name>A0ABY8QDJ3_9RHOB</name>
<protein>
    <submittedName>
        <fullName evidence="7">DsbA family protein</fullName>
    </submittedName>
</protein>
<evidence type="ECO:0000256" key="2">
    <source>
        <dbReference type="ARBA" id="ARBA00023002"/>
    </source>
</evidence>
<dbReference type="SUPFAM" id="SSF52833">
    <property type="entry name" value="Thioredoxin-like"/>
    <property type="match status" value="1"/>
</dbReference>
<proteinExistence type="predicted"/>
<evidence type="ECO:0000256" key="1">
    <source>
        <dbReference type="ARBA" id="ARBA00022729"/>
    </source>
</evidence>
<feature type="domain" description="Thioredoxin" evidence="6">
    <location>
        <begin position="73"/>
        <end position="255"/>
    </location>
</feature>
<dbReference type="InterPro" id="IPR036249">
    <property type="entry name" value="Thioredoxin-like_sf"/>
</dbReference>
<evidence type="ECO:0000313" key="7">
    <source>
        <dbReference type="EMBL" id="WGW02696.1"/>
    </source>
</evidence>
<sequence>MTHLTFRPLRPLALIAALTLGGAAQAEEIDFGNMSPEQEAAFGAKVRDYLMTNPQVIMEAVALLEQQEAQQQAAADDALVETNAEALFNDGYSWVGGNPEGDITIVEFMDYRCGYCRKAFPEVEELIKTDGNIRLIVKEFPILGEASLVSSKFAIATQIVAGDEAYEQVHNALMALEGGPGKPVLTRLATTLGLDADAILAEMDSDEVQRRIADTRALAQRMQINGTPSFVMGGEMLRGYVPLDGMRQIVEQARAEQ</sequence>
<keyword evidence="1 5" id="KW-0732">Signal</keyword>
<reference evidence="7 8" key="1">
    <citation type="submission" date="2023-05" db="EMBL/GenBank/DDBJ databases">
        <title>YMD87, complete Genome.</title>
        <authorList>
            <person name="Zhang J."/>
            <person name="Xu X."/>
        </authorList>
    </citation>
    <scope>NUCLEOTIDE SEQUENCE [LARGE SCALE GENOMIC DNA]</scope>
    <source>
        <strain evidence="7 8">YMD87</strain>
    </source>
</reference>
<dbReference type="EMBL" id="CP124616">
    <property type="protein sequence ID" value="WGW02696.1"/>
    <property type="molecule type" value="Genomic_DNA"/>
</dbReference>
<dbReference type="Pfam" id="PF01323">
    <property type="entry name" value="DSBA"/>
    <property type="match status" value="1"/>
</dbReference>
<dbReference type="Pfam" id="PF18312">
    <property type="entry name" value="ScsC_N"/>
    <property type="match status" value="1"/>
</dbReference>
<keyword evidence="3" id="KW-1015">Disulfide bond</keyword>
<feature type="chain" id="PRO_5046408769" evidence="5">
    <location>
        <begin position="27"/>
        <end position="257"/>
    </location>
</feature>
<dbReference type="PANTHER" id="PTHR13887:SF14">
    <property type="entry name" value="DISULFIDE BOND FORMATION PROTEIN D"/>
    <property type="match status" value="1"/>
</dbReference>
<accession>A0ABY8QDJ3</accession>
<keyword evidence="4" id="KW-0676">Redox-active center</keyword>
<dbReference type="InterPro" id="IPR013766">
    <property type="entry name" value="Thioredoxin_domain"/>
</dbReference>
<gene>
    <name evidence="7" type="ORF">QF118_12185</name>
</gene>
<dbReference type="InterPro" id="IPR001853">
    <property type="entry name" value="DSBA-like_thioredoxin_dom"/>
</dbReference>
<dbReference type="PROSITE" id="PS51352">
    <property type="entry name" value="THIOREDOXIN_2"/>
    <property type="match status" value="1"/>
</dbReference>
<evidence type="ECO:0000256" key="5">
    <source>
        <dbReference type="SAM" id="SignalP"/>
    </source>
</evidence>
<dbReference type="InterPro" id="IPR041205">
    <property type="entry name" value="ScsC_N"/>
</dbReference>
<keyword evidence="8" id="KW-1185">Reference proteome</keyword>
<dbReference type="PANTHER" id="PTHR13887">
    <property type="entry name" value="GLUTATHIONE S-TRANSFERASE KAPPA"/>
    <property type="match status" value="1"/>
</dbReference>
<evidence type="ECO:0000256" key="4">
    <source>
        <dbReference type="ARBA" id="ARBA00023284"/>
    </source>
</evidence>
<dbReference type="RefSeq" id="WP_282299328.1">
    <property type="nucleotide sequence ID" value="NZ_CP124616.1"/>
</dbReference>
<feature type="signal peptide" evidence="5">
    <location>
        <begin position="1"/>
        <end position="26"/>
    </location>
</feature>